<dbReference type="CDD" id="cd03224">
    <property type="entry name" value="ABC_TM1139_LivF_branched"/>
    <property type="match status" value="1"/>
</dbReference>
<evidence type="ECO:0000256" key="2">
    <source>
        <dbReference type="ARBA" id="ARBA00022448"/>
    </source>
</evidence>
<evidence type="ECO:0000259" key="7">
    <source>
        <dbReference type="PROSITE" id="PS50893"/>
    </source>
</evidence>
<sequence>MTEATMTSEEATRATAVEAKAAGKTLLKVSGLKVGYGGIQAVKGVDFEVREGELVSLIGSNGAGKTTTMKAITGTLPSGAGSIEFLGRSIKGRGAWDLVGEGLVMVPEGRGVFTRMTITENLQIGAYIRSDKAGIASDMERVFVTFPRLRERKDQLAGTMSGGEQQMLAMGRALMARPKVLLLDEPTMGLSPIMCDKIFEVVQTVAAQGVTILLVEQNANRALQLADRGYVMESGLITMDGDAKELLRDPRVRAAYLGE</sequence>
<keyword evidence="3" id="KW-1003">Cell membrane</keyword>
<dbReference type="InterPro" id="IPR052156">
    <property type="entry name" value="BCAA_Transport_ATP-bd_LivF"/>
</dbReference>
<dbReference type="PANTHER" id="PTHR43820:SF4">
    <property type="entry name" value="HIGH-AFFINITY BRANCHED-CHAIN AMINO ACID TRANSPORT ATP-BINDING PROTEIN LIVF"/>
    <property type="match status" value="1"/>
</dbReference>
<accession>A0AAW8D6P4</accession>
<dbReference type="SUPFAM" id="SSF52540">
    <property type="entry name" value="P-loop containing nucleoside triphosphate hydrolases"/>
    <property type="match status" value="1"/>
</dbReference>
<keyword evidence="4" id="KW-0547">Nucleotide-binding</keyword>
<dbReference type="GO" id="GO:0016887">
    <property type="term" value="F:ATP hydrolysis activity"/>
    <property type="evidence" value="ECO:0007669"/>
    <property type="project" value="InterPro"/>
</dbReference>
<dbReference type="EMBL" id="JAUSRD010000018">
    <property type="protein sequence ID" value="MDP9896438.1"/>
    <property type="molecule type" value="Genomic_DNA"/>
</dbReference>
<evidence type="ECO:0000313" key="9">
    <source>
        <dbReference type="Proteomes" id="UP001242045"/>
    </source>
</evidence>
<keyword evidence="5 8" id="KW-0067">ATP-binding</keyword>
<dbReference type="GO" id="GO:0015807">
    <property type="term" value="P:L-amino acid transport"/>
    <property type="evidence" value="ECO:0007669"/>
    <property type="project" value="TreeGrafter"/>
</dbReference>
<organism evidence="8 9">
    <name type="scientific">Variovorax boronicumulans</name>
    <dbReference type="NCBI Taxonomy" id="436515"/>
    <lineage>
        <taxon>Bacteria</taxon>
        <taxon>Pseudomonadati</taxon>
        <taxon>Pseudomonadota</taxon>
        <taxon>Betaproteobacteria</taxon>
        <taxon>Burkholderiales</taxon>
        <taxon>Comamonadaceae</taxon>
        <taxon>Variovorax</taxon>
    </lineage>
</organism>
<dbReference type="Gene3D" id="3.40.50.300">
    <property type="entry name" value="P-loop containing nucleotide triphosphate hydrolases"/>
    <property type="match status" value="1"/>
</dbReference>
<dbReference type="InterPro" id="IPR003439">
    <property type="entry name" value="ABC_transporter-like_ATP-bd"/>
</dbReference>
<dbReference type="PANTHER" id="PTHR43820">
    <property type="entry name" value="HIGH-AFFINITY BRANCHED-CHAIN AMINO ACID TRANSPORT ATP-BINDING PROTEIN LIVF"/>
    <property type="match status" value="1"/>
</dbReference>
<dbReference type="GO" id="GO:0005524">
    <property type="term" value="F:ATP binding"/>
    <property type="evidence" value="ECO:0007669"/>
    <property type="project" value="UniProtKB-KW"/>
</dbReference>
<evidence type="ECO:0000256" key="1">
    <source>
        <dbReference type="ARBA" id="ARBA00005417"/>
    </source>
</evidence>
<feature type="domain" description="ABC transporter" evidence="7">
    <location>
        <begin position="27"/>
        <end position="259"/>
    </location>
</feature>
<evidence type="ECO:0000256" key="3">
    <source>
        <dbReference type="ARBA" id="ARBA00022475"/>
    </source>
</evidence>
<dbReference type="GO" id="GO:0015658">
    <property type="term" value="F:branched-chain amino acid transmembrane transporter activity"/>
    <property type="evidence" value="ECO:0007669"/>
    <property type="project" value="InterPro"/>
</dbReference>
<evidence type="ECO:0000313" key="8">
    <source>
        <dbReference type="EMBL" id="MDP9896438.1"/>
    </source>
</evidence>
<name>A0AAW8D6P4_9BURK</name>
<dbReference type="PROSITE" id="PS50893">
    <property type="entry name" value="ABC_TRANSPORTER_2"/>
    <property type="match status" value="1"/>
</dbReference>
<comment type="caution">
    <text evidence="8">The sequence shown here is derived from an EMBL/GenBank/DDBJ whole genome shotgun (WGS) entry which is preliminary data.</text>
</comment>
<dbReference type="PROSITE" id="PS00211">
    <property type="entry name" value="ABC_TRANSPORTER_1"/>
    <property type="match status" value="1"/>
</dbReference>
<evidence type="ECO:0000256" key="5">
    <source>
        <dbReference type="ARBA" id="ARBA00022840"/>
    </source>
</evidence>
<reference evidence="8" key="1">
    <citation type="submission" date="2023-07" db="EMBL/GenBank/DDBJ databases">
        <title>Sorghum-associated microbial communities from plants grown in Nebraska, USA.</title>
        <authorList>
            <person name="Schachtman D."/>
        </authorList>
    </citation>
    <scope>NUCLEOTIDE SEQUENCE</scope>
    <source>
        <strain evidence="8">DS3754</strain>
    </source>
</reference>
<dbReference type="Pfam" id="PF00005">
    <property type="entry name" value="ABC_tran"/>
    <property type="match status" value="1"/>
</dbReference>
<dbReference type="AlphaFoldDB" id="A0AAW8D6P4"/>
<dbReference type="InterPro" id="IPR027417">
    <property type="entry name" value="P-loop_NTPase"/>
</dbReference>
<dbReference type="InterPro" id="IPR003593">
    <property type="entry name" value="AAA+_ATPase"/>
</dbReference>
<keyword evidence="6" id="KW-0029">Amino-acid transport</keyword>
<dbReference type="InterPro" id="IPR017871">
    <property type="entry name" value="ABC_transporter-like_CS"/>
</dbReference>
<proteinExistence type="inferred from homology"/>
<keyword evidence="2" id="KW-0813">Transport</keyword>
<dbReference type="PIRSF" id="PIRSF039137">
    <property type="entry name" value="ABC_branched_ATPase"/>
    <property type="match status" value="1"/>
</dbReference>
<dbReference type="Proteomes" id="UP001242045">
    <property type="component" value="Unassembled WGS sequence"/>
</dbReference>
<evidence type="ECO:0000256" key="4">
    <source>
        <dbReference type="ARBA" id="ARBA00022741"/>
    </source>
</evidence>
<comment type="similarity">
    <text evidence="1">Belongs to the ABC transporter superfamily.</text>
</comment>
<keyword evidence="3" id="KW-0472">Membrane</keyword>
<protein>
    <submittedName>
        <fullName evidence="8">Branched-chain amino acid transport system ATP-binding protein</fullName>
    </submittedName>
</protein>
<dbReference type="InterPro" id="IPR030660">
    <property type="entry name" value="ABC_branched_ATPase_LivF/BraG"/>
</dbReference>
<evidence type="ECO:0000256" key="6">
    <source>
        <dbReference type="ARBA" id="ARBA00022970"/>
    </source>
</evidence>
<dbReference type="SMART" id="SM00382">
    <property type="entry name" value="AAA"/>
    <property type="match status" value="1"/>
</dbReference>
<gene>
    <name evidence="8" type="ORF">J2W31_005573</name>
</gene>